<gene>
    <name evidence="2" type="ORF">HAV00_05765</name>
</gene>
<sequence length="177" mass="19947">MLQSIEPYLRDLRARQQHFDTGQHLFHRGDPVTHMHIVLAGSIHLVRYQSDGSGLILQRAGPGSILAEASLYSGIYHCDAVAFGAADTRVYAKVSLKKLLTRSSEFSDIWAHHLAQELQSTRLRAEILSLRTVAERLDAWMAWNAGSFPQKGEWKLVADQIGVSPEALYREIAKRRQ</sequence>
<dbReference type="SMART" id="SM00100">
    <property type="entry name" value="cNMP"/>
    <property type="match status" value="1"/>
</dbReference>
<evidence type="ECO:0000313" key="2">
    <source>
        <dbReference type="EMBL" id="QIP05783.2"/>
    </source>
</evidence>
<evidence type="ECO:0000313" key="3">
    <source>
        <dbReference type="Proteomes" id="UP000500895"/>
    </source>
</evidence>
<dbReference type="SUPFAM" id="SSF51206">
    <property type="entry name" value="cAMP-binding domain-like"/>
    <property type="match status" value="1"/>
</dbReference>
<dbReference type="Proteomes" id="UP000500895">
    <property type="component" value="Chromosome"/>
</dbReference>
<dbReference type="InterPro" id="IPR014710">
    <property type="entry name" value="RmlC-like_jellyroll"/>
</dbReference>
<dbReference type="PROSITE" id="PS50042">
    <property type="entry name" value="CNMP_BINDING_3"/>
    <property type="match status" value="1"/>
</dbReference>
<dbReference type="EMBL" id="CP050066">
    <property type="protein sequence ID" value="QIP05783.2"/>
    <property type="molecule type" value="Genomic_DNA"/>
</dbReference>
<evidence type="ECO:0000259" key="1">
    <source>
        <dbReference type="PROSITE" id="PS50042"/>
    </source>
</evidence>
<proteinExistence type="predicted"/>
<organism evidence="2 3">
    <name type="scientific">Bradyrhizobium symbiodeficiens</name>
    <dbReference type="NCBI Taxonomy" id="1404367"/>
    <lineage>
        <taxon>Bacteria</taxon>
        <taxon>Pseudomonadati</taxon>
        <taxon>Pseudomonadota</taxon>
        <taxon>Alphaproteobacteria</taxon>
        <taxon>Hyphomicrobiales</taxon>
        <taxon>Nitrobacteraceae</taxon>
        <taxon>Bradyrhizobium</taxon>
    </lineage>
</organism>
<name>A0A6G9A0P1_9BRAD</name>
<dbReference type="Gene3D" id="2.60.120.10">
    <property type="entry name" value="Jelly Rolls"/>
    <property type="match status" value="1"/>
</dbReference>
<dbReference type="RefSeq" id="WP_244637501.1">
    <property type="nucleotide sequence ID" value="NZ_CP050066.2"/>
</dbReference>
<accession>A0A6G9A0P1</accession>
<dbReference type="InterPro" id="IPR018490">
    <property type="entry name" value="cNMP-bd_dom_sf"/>
</dbReference>
<dbReference type="AlphaFoldDB" id="A0A6G9A0P1"/>
<dbReference type="Pfam" id="PF00027">
    <property type="entry name" value="cNMP_binding"/>
    <property type="match status" value="1"/>
</dbReference>
<reference evidence="2 3" key="1">
    <citation type="journal article" date="2020" name="Int. J. Syst. Evol. Microbiol.">
        <title>Description and complete genome sequences of Bradyrhizobium symbiodeficiens sp. nov., a non-symbiotic bacterium associated with legumes native to Canada.</title>
        <authorList>
            <person name="Bromfield E.S.P."/>
            <person name="Cloutier S."/>
            <person name="Nguyen H.D.T."/>
        </authorList>
    </citation>
    <scope>NUCLEOTIDE SEQUENCE [LARGE SCALE GENOMIC DNA]</scope>
    <source>
        <strain evidence="2 3">101S1MB</strain>
    </source>
</reference>
<dbReference type="InterPro" id="IPR000595">
    <property type="entry name" value="cNMP-bd_dom"/>
</dbReference>
<feature type="domain" description="Cyclic nucleotide-binding" evidence="1">
    <location>
        <begin position="18"/>
        <end position="74"/>
    </location>
</feature>
<dbReference type="CDD" id="cd00038">
    <property type="entry name" value="CAP_ED"/>
    <property type="match status" value="1"/>
</dbReference>
<protein>
    <submittedName>
        <fullName evidence="2">Crp/Fnr family transcriptional regulator</fullName>
    </submittedName>
</protein>